<keyword evidence="4" id="KW-0443">Lipid metabolism</keyword>
<dbReference type="RefSeq" id="WP_136729302.1">
    <property type="nucleotide sequence ID" value="NZ_SUMC01000079.1"/>
</dbReference>
<dbReference type="OrthoDB" id="9787072at2"/>
<dbReference type="SUPFAM" id="SSF55729">
    <property type="entry name" value="Acyl-CoA N-acyltransferases (Nat)"/>
    <property type="match status" value="1"/>
</dbReference>
<gene>
    <name evidence="6" type="ORF">FCI23_41710</name>
</gene>
<evidence type="ECO:0000256" key="2">
    <source>
        <dbReference type="ARBA" id="ARBA00022516"/>
    </source>
</evidence>
<keyword evidence="3 6" id="KW-0808">Transferase</keyword>
<dbReference type="PANTHER" id="PTHR37323">
    <property type="entry name" value="GCN5-RELATED N-ACETYLTRANSFERASE"/>
    <property type="match status" value="1"/>
</dbReference>
<dbReference type="GO" id="GO:0016746">
    <property type="term" value="F:acyltransferase activity"/>
    <property type="evidence" value="ECO:0007669"/>
    <property type="project" value="UniProtKB-KW"/>
</dbReference>
<dbReference type="Proteomes" id="UP000305778">
    <property type="component" value="Unassembled WGS sequence"/>
</dbReference>
<keyword evidence="5" id="KW-0012">Acyltransferase</keyword>
<name>A0A4U0RX24_9ACTN</name>
<organism evidence="6 7">
    <name type="scientific">Actinacidiphila oryziradicis</name>
    <dbReference type="NCBI Taxonomy" id="2571141"/>
    <lineage>
        <taxon>Bacteria</taxon>
        <taxon>Bacillati</taxon>
        <taxon>Actinomycetota</taxon>
        <taxon>Actinomycetes</taxon>
        <taxon>Kitasatosporales</taxon>
        <taxon>Streptomycetaceae</taxon>
        <taxon>Actinacidiphila</taxon>
    </lineage>
</organism>
<dbReference type="InterPro" id="IPR052351">
    <property type="entry name" value="Ornithine_N-alpha-AT"/>
</dbReference>
<dbReference type="Pfam" id="PF13444">
    <property type="entry name" value="Acetyltransf_5"/>
    <property type="match status" value="1"/>
</dbReference>
<reference evidence="6 7" key="1">
    <citation type="submission" date="2019-04" db="EMBL/GenBank/DDBJ databases">
        <title>Streptomyces oryziradicis sp. nov., a novel actinomycete isolated from rhizosphere soil of rice (Oryza sativa L.).</title>
        <authorList>
            <person name="Li C."/>
        </authorList>
    </citation>
    <scope>NUCLEOTIDE SEQUENCE [LARGE SCALE GENOMIC DNA]</scope>
    <source>
        <strain evidence="6 7">NEAU-C40</strain>
    </source>
</reference>
<evidence type="ECO:0000256" key="5">
    <source>
        <dbReference type="ARBA" id="ARBA00023315"/>
    </source>
</evidence>
<sequence length="248" mass="27760">MNGVEPVSAGSSGYSLAIASRDEIREAQQLRHDVFAAEFGTHLPTLAHGLDADEFDEHCDHLIVRHNQSRAIVGTYRLMTPRCAALVGGRFGDRTFDLSPLRHIDADLVETGRSCVHPDHRQGAVISLIWSGIGRYLRRTGHRRLGGCVWVPLHDGGRTAAGIWAAVREKYLAPHEFRIAPRQRLFDDGAADVTPMALPPLLRGYLRMGSWICAEPAYDPDAKVAAFYVLLSLDHMNPRYRRHFFEED</sequence>
<evidence type="ECO:0000313" key="7">
    <source>
        <dbReference type="Proteomes" id="UP000305778"/>
    </source>
</evidence>
<dbReference type="EMBL" id="SUMC01000079">
    <property type="protein sequence ID" value="TKA00830.1"/>
    <property type="molecule type" value="Genomic_DNA"/>
</dbReference>
<evidence type="ECO:0000256" key="3">
    <source>
        <dbReference type="ARBA" id="ARBA00022679"/>
    </source>
</evidence>
<comment type="caution">
    <text evidence="6">The sequence shown here is derived from an EMBL/GenBank/DDBJ whole genome shotgun (WGS) entry which is preliminary data.</text>
</comment>
<keyword evidence="7" id="KW-1185">Reference proteome</keyword>
<accession>A0A4U0RX24</accession>
<proteinExistence type="predicted"/>
<evidence type="ECO:0000256" key="1">
    <source>
        <dbReference type="ARBA" id="ARBA00005189"/>
    </source>
</evidence>
<dbReference type="Gene3D" id="3.40.630.30">
    <property type="match status" value="1"/>
</dbReference>
<dbReference type="AlphaFoldDB" id="A0A4U0RX24"/>
<keyword evidence="2" id="KW-0444">Lipid biosynthesis</keyword>
<evidence type="ECO:0000313" key="6">
    <source>
        <dbReference type="EMBL" id="TKA00830.1"/>
    </source>
</evidence>
<dbReference type="PANTHER" id="PTHR37323:SF1">
    <property type="entry name" value="L-ORNITHINE N(ALPHA)-ACYLTRANSFERASE"/>
    <property type="match status" value="1"/>
</dbReference>
<comment type="pathway">
    <text evidence="1">Lipid metabolism.</text>
</comment>
<dbReference type="InterPro" id="IPR016181">
    <property type="entry name" value="Acyl_CoA_acyltransferase"/>
</dbReference>
<evidence type="ECO:0000256" key="4">
    <source>
        <dbReference type="ARBA" id="ARBA00023098"/>
    </source>
</evidence>
<protein>
    <submittedName>
        <fullName evidence="6">GNAT family N-acetyltransferase</fullName>
    </submittedName>
</protein>
<dbReference type="GO" id="GO:0006629">
    <property type="term" value="P:lipid metabolic process"/>
    <property type="evidence" value="ECO:0007669"/>
    <property type="project" value="UniProtKB-KW"/>
</dbReference>